<dbReference type="InterPro" id="IPR036063">
    <property type="entry name" value="Smr_dom_sf"/>
</dbReference>
<dbReference type="Pfam" id="PF09640">
    <property type="entry name" value="DUF2027"/>
    <property type="match status" value="1"/>
</dbReference>
<dbReference type="Gene3D" id="2.60.40.1600">
    <property type="entry name" value="Smr-associated-like"/>
    <property type="match status" value="1"/>
</dbReference>
<sequence>MVKVGDRVRYLNAVGGGVVVRIVKDIAYVDEDGFETPVLARECVVVEPAEPAKKSAPVPASKVVEVSPVEKGRTTQPADEEDDLAVEERPEGEQLNITLAYVPDESKHLNTTRFSCYLVNDSNYYLYFAYLSRDDEGWRTRYAGVIEPNIQLLLEEFGQEDVNALERICIQYIAFKKDKHFALKSPVAVEYRLDTTKFYKLHTFRESLYFDEPSWCIDLVKNDVPVRPMLFDASDLERAMKMKKQVDNPVRKPVTRHAEKPGIVEVDLHASALLDTTAGLSNSDILNYQLDKVRETLDQYRHAKGRKIVFIHGKGEGVLRNALLKEIRDKYKNCTCQDASFREYGFGATMVTVH</sequence>
<dbReference type="RefSeq" id="WP_273305149.1">
    <property type="nucleotide sequence ID" value="NZ_CAWVJN010000001.1"/>
</dbReference>
<organism evidence="3 4">
    <name type="scientific">Barnesiella viscericola</name>
    <dbReference type="NCBI Taxonomy" id="397865"/>
    <lineage>
        <taxon>Bacteria</taxon>
        <taxon>Pseudomonadati</taxon>
        <taxon>Bacteroidota</taxon>
        <taxon>Bacteroidia</taxon>
        <taxon>Bacteroidales</taxon>
        <taxon>Barnesiellaceae</taxon>
        <taxon>Barnesiella</taxon>
    </lineage>
</organism>
<proteinExistence type="predicted"/>
<evidence type="ECO:0000259" key="2">
    <source>
        <dbReference type="PROSITE" id="PS50828"/>
    </source>
</evidence>
<dbReference type="SUPFAM" id="SSF158949">
    <property type="entry name" value="Smr-associated domain-like"/>
    <property type="match status" value="1"/>
</dbReference>
<dbReference type="AlphaFoldDB" id="A0A921MP85"/>
<reference evidence="3" key="2">
    <citation type="submission" date="2021-09" db="EMBL/GenBank/DDBJ databases">
        <authorList>
            <person name="Gilroy R."/>
        </authorList>
    </citation>
    <scope>NUCLEOTIDE SEQUENCE</scope>
    <source>
        <strain evidence="3">CHK121-7720</strain>
    </source>
</reference>
<feature type="domain" description="Smr" evidence="2">
    <location>
        <begin position="290"/>
        <end position="354"/>
    </location>
</feature>
<name>A0A921MP85_9BACT</name>
<dbReference type="Proteomes" id="UP000757103">
    <property type="component" value="Unassembled WGS sequence"/>
</dbReference>
<dbReference type="EMBL" id="DYUD01000007">
    <property type="protein sequence ID" value="HJG88047.1"/>
    <property type="molecule type" value="Genomic_DNA"/>
</dbReference>
<gene>
    <name evidence="3" type="ORF">K8U91_01030</name>
</gene>
<dbReference type="Pfam" id="PF01713">
    <property type="entry name" value="Smr"/>
    <property type="match status" value="1"/>
</dbReference>
<dbReference type="Gene3D" id="3.30.1370.110">
    <property type="match status" value="1"/>
</dbReference>
<comment type="caution">
    <text evidence="3">The sequence shown here is derived from an EMBL/GenBank/DDBJ whole genome shotgun (WGS) entry which is preliminary data.</text>
</comment>
<evidence type="ECO:0000313" key="4">
    <source>
        <dbReference type="Proteomes" id="UP000757103"/>
    </source>
</evidence>
<protein>
    <submittedName>
        <fullName evidence="3">DUF2027 domain-containing protein</fullName>
    </submittedName>
</protein>
<evidence type="ECO:0000256" key="1">
    <source>
        <dbReference type="SAM" id="MobiDB-lite"/>
    </source>
</evidence>
<reference evidence="3" key="1">
    <citation type="journal article" date="2021" name="PeerJ">
        <title>Extensive microbial diversity within the chicken gut microbiome revealed by metagenomics and culture.</title>
        <authorList>
            <person name="Gilroy R."/>
            <person name="Ravi A."/>
            <person name="Getino M."/>
            <person name="Pursley I."/>
            <person name="Horton D.L."/>
            <person name="Alikhan N.F."/>
            <person name="Baker D."/>
            <person name="Gharbi K."/>
            <person name="Hall N."/>
            <person name="Watson M."/>
            <person name="Adriaenssens E.M."/>
            <person name="Foster-Nyarko E."/>
            <person name="Jarju S."/>
            <person name="Secka A."/>
            <person name="Antonio M."/>
            <person name="Oren A."/>
            <person name="Chaudhuri R.R."/>
            <person name="La Ragione R."/>
            <person name="Hildebrand F."/>
            <person name="Pallen M.J."/>
        </authorList>
    </citation>
    <scope>NUCLEOTIDE SEQUENCE</scope>
    <source>
        <strain evidence="3">CHK121-7720</strain>
    </source>
</reference>
<dbReference type="InterPro" id="IPR018598">
    <property type="entry name" value="DUF2027"/>
</dbReference>
<evidence type="ECO:0000313" key="3">
    <source>
        <dbReference type="EMBL" id="HJG88047.1"/>
    </source>
</evidence>
<accession>A0A921MP85</accession>
<dbReference type="PROSITE" id="PS50828">
    <property type="entry name" value="SMR"/>
    <property type="match status" value="1"/>
</dbReference>
<dbReference type="InterPro" id="IPR036781">
    <property type="entry name" value="Smr_assoc-like_sf"/>
</dbReference>
<dbReference type="InterPro" id="IPR002625">
    <property type="entry name" value="Smr_dom"/>
</dbReference>
<feature type="region of interest" description="Disordered" evidence="1">
    <location>
        <begin position="65"/>
        <end position="89"/>
    </location>
</feature>